<dbReference type="GO" id="GO:0008252">
    <property type="term" value="F:nucleotidase activity"/>
    <property type="evidence" value="ECO:0007669"/>
    <property type="project" value="TreeGrafter"/>
</dbReference>
<dbReference type="InterPro" id="IPR010237">
    <property type="entry name" value="Pyr-5-nucltdase"/>
</dbReference>
<organism evidence="1 2">
    <name type="scientific">Sugiyamaella lignohabitans</name>
    <dbReference type="NCBI Taxonomy" id="796027"/>
    <lineage>
        <taxon>Eukaryota</taxon>
        <taxon>Fungi</taxon>
        <taxon>Dikarya</taxon>
        <taxon>Ascomycota</taxon>
        <taxon>Saccharomycotina</taxon>
        <taxon>Dipodascomycetes</taxon>
        <taxon>Dipodascales</taxon>
        <taxon>Trichomonascaceae</taxon>
        <taxon>Sugiyamaella</taxon>
    </lineage>
</organism>
<dbReference type="InterPro" id="IPR052791">
    <property type="entry name" value="SSM1_domain"/>
</dbReference>
<dbReference type="EMBL" id="CP014503">
    <property type="protein sequence ID" value="ANB14689.1"/>
    <property type="molecule type" value="Genomic_DNA"/>
</dbReference>
<name>A0A167F127_9ASCO</name>
<dbReference type="Proteomes" id="UP000189580">
    <property type="component" value="Chromosome b"/>
</dbReference>
<keyword evidence="2" id="KW-1185">Reference proteome</keyword>
<proteinExistence type="predicted"/>
<dbReference type="KEGG" id="slb:AWJ20_2294"/>
<dbReference type="GO" id="GO:0006206">
    <property type="term" value="P:pyrimidine nucleobase metabolic process"/>
    <property type="evidence" value="ECO:0007669"/>
    <property type="project" value="TreeGrafter"/>
</dbReference>
<dbReference type="GO" id="GO:0009166">
    <property type="term" value="P:nucleotide catabolic process"/>
    <property type="evidence" value="ECO:0007669"/>
    <property type="project" value="TreeGrafter"/>
</dbReference>
<dbReference type="OrthoDB" id="1065058at2759"/>
<dbReference type="Gene3D" id="1.10.150.450">
    <property type="match status" value="1"/>
</dbReference>
<dbReference type="AlphaFoldDB" id="A0A167F127"/>
<dbReference type="PANTHER" id="PTHR47438">
    <property type="entry name" value="PHOSPHATE METABOLISM PROTEIN 8-RELATED"/>
    <property type="match status" value="1"/>
</dbReference>
<protein>
    <submittedName>
        <fullName evidence="1">Sdt1p</fullName>
    </submittedName>
</protein>
<dbReference type="Pfam" id="PF00702">
    <property type="entry name" value="Hydrolase"/>
    <property type="match status" value="1"/>
</dbReference>
<accession>A0A167F127</accession>
<dbReference type="SUPFAM" id="SSF56784">
    <property type="entry name" value="HAD-like"/>
    <property type="match status" value="1"/>
</dbReference>
<dbReference type="InterPro" id="IPR036412">
    <property type="entry name" value="HAD-like_sf"/>
</dbReference>
<evidence type="ECO:0000313" key="2">
    <source>
        <dbReference type="Proteomes" id="UP000189580"/>
    </source>
</evidence>
<dbReference type="NCBIfam" id="TIGR01509">
    <property type="entry name" value="HAD-SF-IA-v3"/>
    <property type="match status" value="1"/>
</dbReference>
<reference evidence="1 2" key="1">
    <citation type="submission" date="2016-02" db="EMBL/GenBank/DDBJ databases">
        <title>Complete genome sequence and transcriptome regulation of the pentose utilising yeast Sugiyamaella lignohabitans.</title>
        <authorList>
            <person name="Bellasio M."/>
            <person name="Peymann A."/>
            <person name="Valli M."/>
            <person name="Sipitzky M."/>
            <person name="Graf A."/>
            <person name="Sauer M."/>
            <person name="Marx H."/>
            <person name="Mattanovich D."/>
        </authorList>
    </citation>
    <scope>NUCLEOTIDE SEQUENCE [LARGE SCALE GENOMIC DNA]</scope>
    <source>
        <strain evidence="1 2">CBS 10342</strain>
    </source>
</reference>
<sequence>MQQLIHKYFVTHLELDDESAELLHQRYYKEFGLAIEGLVRFNKIDAMAYNAEVDDALPLDGIMKPDPDLRKMLLSIDRTKVKKLWLLTNAYINHARRVVRLLGVDDLFDGITYCDYAQVPLICKPKREMFHKAMEQAGVDDVNKCYFVDDSYINIVGARKFGFKKPIQYVDADDPLPEKPASDYTVRSLLELPQLVPEVFKIEEN</sequence>
<dbReference type="GeneID" id="30034189"/>
<evidence type="ECO:0000313" key="1">
    <source>
        <dbReference type="EMBL" id="ANB14689.1"/>
    </source>
</evidence>
<dbReference type="InterPro" id="IPR006439">
    <property type="entry name" value="HAD-SF_hydro_IA"/>
</dbReference>
<dbReference type="Gene3D" id="3.40.50.1000">
    <property type="entry name" value="HAD superfamily/HAD-like"/>
    <property type="match status" value="1"/>
</dbReference>
<dbReference type="PANTHER" id="PTHR47438:SF1">
    <property type="entry name" value="PHOSPHATE METABOLISM PROTEIN 8-RELATED"/>
    <property type="match status" value="1"/>
</dbReference>
<gene>
    <name evidence="1" type="primary">SDT1</name>
    <name evidence="1" type="ORF">AWJ20_2294</name>
</gene>
<dbReference type="NCBIfam" id="TIGR01993">
    <property type="entry name" value="Pyr-5-nucltdase"/>
    <property type="match status" value="1"/>
</dbReference>
<dbReference type="InterPro" id="IPR023214">
    <property type="entry name" value="HAD_sf"/>
</dbReference>
<dbReference type="RefSeq" id="XP_018737166.1">
    <property type="nucleotide sequence ID" value="XM_018879231.1"/>
</dbReference>